<name>A0A8J2JLA5_9HEXA</name>
<feature type="chain" id="PRO_5035248863" evidence="2">
    <location>
        <begin position="31"/>
        <end position="123"/>
    </location>
</feature>
<dbReference type="EMBL" id="CAJVCH010086439">
    <property type="protein sequence ID" value="CAG7722125.1"/>
    <property type="molecule type" value="Genomic_DNA"/>
</dbReference>
<comment type="caution">
    <text evidence="3">The sequence shown here is derived from an EMBL/GenBank/DDBJ whole genome shotgun (WGS) entry which is preliminary data.</text>
</comment>
<keyword evidence="2" id="KW-0732">Signal</keyword>
<protein>
    <submittedName>
        <fullName evidence="3">Uncharacterized protein</fullName>
    </submittedName>
</protein>
<feature type="transmembrane region" description="Helical" evidence="1">
    <location>
        <begin position="73"/>
        <end position="93"/>
    </location>
</feature>
<keyword evidence="1" id="KW-1133">Transmembrane helix</keyword>
<feature type="signal peptide" evidence="2">
    <location>
        <begin position="1"/>
        <end position="30"/>
    </location>
</feature>
<keyword evidence="1" id="KW-0472">Membrane</keyword>
<reference evidence="3" key="1">
    <citation type="submission" date="2021-06" db="EMBL/GenBank/DDBJ databases">
        <authorList>
            <person name="Hodson N. C."/>
            <person name="Mongue J. A."/>
            <person name="Jaron S. K."/>
        </authorList>
    </citation>
    <scope>NUCLEOTIDE SEQUENCE</scope>
</reference>
<evidence type="ECO:0000256" key="2">
    <source>
        <dbReference type="SAM" id="SignalP"/>
    </source>
</evidence>
<keyword evidence="4" id="KW-1185">Reference proteome</keyword>
<gene>
    <name evidence="3" type="ORF">AFUS01_LOCUS11295</name>
</gene>
<dbReference type="Proteomes" id="UP000708208">
    <property type="component" value="Unassembled WGS sequence"/>
</dbReference>
<organism evidence="3 4">
    <name type="scientific">Allacma fusca</name>
    <dbReference type="NCBI Taxonomy" id="39272"/>
    <lineage>
        <taxon>Eukaryota</taxon>
        <taxon>Metazoa</taxon>
        <taxon>Ecdysozoa</taxon>
        <taxon>Arthropoda</taxon>
        <taxon>Hexapoda</taxon>
        <taxon>Collembola</taxon>
        <taxon>Symphypleona</taxon>
        <taxon>Sminthuridae</taxon>
        <taxon>Allacma</taxon>
    </lineage>
</organism>
<evidence type="ECO:0000313" key="4">
    <source>
        <dbReference type="Proteomes" id="UP000708208"/>
    </source>
</evidence>
<evidence type="ECO:0000313" key="3">
    <source>
        <dbReference type="EMBL" id="CAG7722125.1"/>
    </source>
</evidence>
<evidence type="ECO:0000256" key="1">
    <source>
        <dbReference type="SAM" id="Phobius"/>
    </source>
</evidence>
<accession>A0A8J2JLA5</accession>
<proteinExistence type="predicted"/>
<keyword evidence="1" id="KW-0812">Transmembrane</keyword>
<sequence>MVLVLKMSSVQIRITTLVLLCLCLLSKVEGEFKSWKSSEGAKNSITIARAINTPKPGTATGREGTSNNTFATYGYISIILVCLISAILFYCCCRCGNNKSSTSARRSQSLCQLEERDNQLSQC</sequence>
<dbReference type="AlphaFoldDB" id="A0A8J2JLA5"/>